<dbReference type="Proteomes" id="UP001214628">
    <property type="component" value="Chromosome 3"/>
</dbReference>
<proteinExistence type="predicted"/>
<dbReference type="InterPro" id="IPR013218">
    <property type="entry name" value="Dsn1/Mis13"/>
</dbReference>
<dbReference type="PANTHER" id="PTHR14778">
    <property type="entry name" value="KINETOCHORE-ASSOCIATED PROTEIN DSN1 HOMOLOG"/>
    <property type="match status" value="1"/>
</dbReference>
<dbReference type="AlphaFoldDB" id="A0AAF0FG98"/>
<dbReference type="GO" id="GO:0000444">
    <property type="term" value="C:MIS12/MIND type complex"/>
    <property type="evidence" value="ECO:0007669"/>
    <property type="project" value="InterPro"/>
</dbReference>
<gene>
    <name evidence="1" type="ORF">MPSI1_002728</name>
</gene>
<dbReference type="PANTHER" id="PTHR14778:SF2">
    <property type="entry name" value="KINETOCHORE-ASSOCIATED PROTEIN DSN1 HOMOLOG"/>
    <property type="match status" value="1"/>
</dbReference>
<sequence length="388" mass="43640">MSVKGSRRTSSLRDGAPAYPHIDVPDHVLYRHCSDQAPPVVRMKHLLNWTLHRSIPQALGAEPMPRLGKSSSRNVELALLHSIPPHVASALTEQEKQKLEEATPLLRKVIDDTLRDLNDGLIGISWLHQSKGKERETLKPHPRNESNLHAMKQLEGMRNQLQAELSSWTKQEEELSGLDAEARRLNELSHELSDSLHSDEDHRTEDERIAEEVAHGLTGAWPSDLDIDETQRWTATDLDQDTREQLEFAQNVLQCTEAMNEAISAQRQNLPSENIPGTETDERVPIIELSLDKIHAQLHRFQQLDEASKLYLEHVATRASEALQERTNAGLATFATETSGDFSSGAGEQQRLDRLLANIRQPSQSVTNETTPSWADARDLLRALARSK</sequence>
<protein>
    <submittedName>
        <fullName evidence="1">Uncharacterized protein</fullName>
    </submittedName>
</protein>
<dbReference type="GO" id="GO:0007059">
    <property type="term" value="P:chromosome segregation"/>
    <property type="evidence" value="ECO:0007669"/>
    <property type="project" value="InterPro"/>
</dbReference>
<keyword evidence="2" id="KW-1185">Reference proteome</keyword>
<dbReference type="GO" id="GO:0051301">
    <property type="term" value="P:cell division"/>
    <property type="evidence" value="ECO:0007669"/>
    <property type="project" value="InterPro"/>
</dbReference>
<reference evidence="1" key="1">
    <citation type="submission" date="2023-02" db="EMBL/GenBank/DDBJ databases">
        <title>Mating type loci evolution in Malassezia.</title>
        <authorList>
            <person name="Coelho M.A."/>
        </authorList>
    </citation>
    <scope>NUCLEOTIDE SEQUENCE</scope>
    <source>
        <strain evidence="1">CBS 14136</strain>
    </source>
</reference>
<dbReference type="EMBL" id="CP118377">
    <property type="protein sequence ID" value="WFD44063.1"/>
    <property type="molecule type" value="Genomic_DNA"/>
</dbReference>
<organism evidence="1 2">
    <name type="scientific">Malassezia psittaci</name>
    <dbReference type="NCBI Taxonomy" id="1821823"/>
    <lineage>
        <taxon>Eukaryota</taxon>
        <taxon>Fungi</taxon>
        <taxon>Dikarya</taxon>
        <taxon>Basidiomycota</taxon>
        <taxon>Ustilaginomycotina</taxon>
        <taxon>Malasseziomycetes</taxon>
        <taxon>Malasseziales</taxon>
        <taxon>Malasseziaceae</taxon>
        <taxon>Malassezia</taxon>
    </lineage>
</organism>
<evidence type="ECO:0000313" key="2">
    <source>
        <dbReference type="Proteomes" id="UP001214628"/>
    </source>
</evidence>
<accession>A0AAF0FG98</accession>
<dbReference type="Pfam" id="PF08202">
    <property type="entry name" value="MIS13"/>
    <property type="match status" value="1"/>
</dbReference>
<name>A0AAF0FG98_9BASI</name>
<evidence type="ECO:0000313" key="1">
    <source>
        <dbReference type="EMBL" id="WFD44063.1"/>
    </source>
</evidence>